<dbReference type="Proteomes" id="UP001216558">
    <property type="component" value="Unassembled WGS sequence"/>
</dbReference>
<feature type="region of interest" description="Disordered" evidence="1">
    <location>
        <begin position="243"/>
        <end position="267"/>
    </location>
</feature>
<keyword evidence="2" id="KW-0812">Transmembrane</keyword>
<evidence type="ECO:0000313" key="3">
    <source>
        <dbReference type="EMBL" id="MDC8753545.1"/>
    </source>
</evidence>
<organism evidence="3 4">
    <name type="scientific">Erythrobacter fulvus</name>
    <dbReference type="NCBI Taxonomy" id="2987523"/>
    <lineage>
        <taxon>Bacteria</taxon>
        <taxon>Pseudomonadati</taxon>
        <taxon>Pseudomonadota</taxon>
        <taxon>Alphaproteobacteria</taxon>
        <taxon>Sphingomonadales</taxon>
        <taxon>Erythrobacteraceae</taxon>
        <taxon>Erythrobacter/Porphyrobacter group</taxon>
        <taxon>Erythrobacter</taxon>
    </lineage>
</organism>
<dbReference type="InterPro" id="IPR026467">
    <property type="entry name" value="Ser/Gly_Cys_C_dom"/>
</dbReference>
<gene>
    <name evidence="3" type="ORF">OIK40_02675</name>
</gene>
<feature type="compositionally biased region" description="Gly residues" evidence="1">
    <location>
        <begin position="248"/>
        <end position="267"/>
    </location>
</feature>
<protein>
    <submittedName>
        <fullName evidence="3">TIGR04222 domain-containing membrane protein</fullName>
    </submittedName>
</protein>
<evidence type="ECO:0000256" key="2">
    <source>
        <dbReference type="SAM" id="Phobius"/>
    </source>
</evidence>
<keyword evidence="2" id="KW-0472">Membrane</keyword>
<dbReference type="RefSeq" id="WP_273675966.1">
    <property type="nucleotide sequence ID" value="NZ_JAQQXQ010000001.1"/>
</dbReference>
<reference evidence="3 4" key="1">
    <citation type="submission" date="2022-10" db="EMBL/GenBank/DDBJ databases">
        <title>Erythrobacter sp. sf7 Genome sequencing.</title>
        <authorList>
            <person name="Park S."/>
        </authorList>
    </citation>
    <scope>NUCLEOTIDE SEQUENCE [LARGE SCALE GENOMIC DNA]</scope>
    <source>
        <strain evidence="4">sf7</strain>
    </source>
</reference>
<feature type="transmembrane region" description="Helical" evidence="2">
    <location>
        <begin position="12"/>
        <end position="30"/>
    </location>
</feature>
<name>A0ABT5JLB3_9SPHN</name>
<feature type="transmembrane region" description="Helical" evidence="2">
    <location>
        <begin position="168"/>
        <end position="187"/>
    </location>
</feature>
<evidence type="ECO:0000313" key="4">
    <source>
        <dbReference type="Proteomes" id="UP001216558"/>
    </source>
</evidence>
<feature type="transmembrane region" description="Helical" evidence="2">
    <location>
        <begin position="139"/>
        <end position="156"/>
    </location>
</feature>
<sequence>MQLFSSWTGGDFLLFYTILLGLALAASWWIPFNLRPAGRRSESLDAESLAMLAGGRQRLAESVIADLYARGGLAAAGGGKLTVVRSTIPAGGAGKALLALDGNFKIGSARKALAVAADRTAARLRRQGLIAFDDQISRIRWLSVAPFVVLFVIGVYRERAGSALGEPTGFLIALMTATAIAAVVRFASLDNRTAGGIETVNRMADKEARLRLAPRPEEAAMAVALFGTGVLVGTPWEAVHAMRQQGSGDSGSSGDGDSGGGCGGCGD</sequence>
<keyword evidence="4" id="KW-1185">Reference proteome</keyword>
<accession>A0ABT5JLB3</accession>
<evidence type="ECO:0000256" key="1">
    <source>
        <dbReference type="SAM" id="MobiDB-lite"/>
    </source>
</evidence>
<keyword evidence="2" id="KW-1133">Transmembrane helix</keyword>
<dbReference type="NCBIfam" id="TIGR04222">
    <property type="entry name" value="near_uncomplex"/>
    <property type="match status" value="1"/>
</dbReference>
<comment type="caution">
    <text evidence="3">The sequence shown here is derived from an EMBL/GenBank/DDBJ whole genome shotgun (WGS) entry which is preliminary data.</text>
</comment>
<dbReference type="EMBL" id="JAQQXQ010000001">
    <property type="protein sequence ID" value="MDC8753545.1"/>
    <property type="molecule type" value="Genomic_DNA"/>
</dbReference>
<proteinExistence type="predicted"/>